<gene>
    <name evidence="2" type="ORF">NSCI0253_LOCUS36780</name>
</gene>
<proteinExistence type="predicted"/>
<reference evidence="2" key="1">
    <citation type="submission" date="2021-01" db="EMBL/GenBank/DDBJ databases">
        <authorList>
            <person name="Corre E."/>
            <person name="Pelletier E."/>
            <person name="Niang G."/>
            <person name="Scheremetjew M."/>
            <person name="Finn R."/>
            <person name="Kale V."/>
            <person name="Holt S."/>
            <person name="Cochrane G."/>
            <person name="Meng A."/>
            <person name="Brown T."/>
            <person name="Cohen L."/>
        </authorList>
    </citation>
    <scope>NUCLEOTIDE SEQUENCE</scope>
</reference>
<feature type="transmembrane region" description="Helical" evidence="1">
    <location>
        <begin position="319"/>
        <end position="342"/>
    </location>
</feature>
<dbReference type="EMBL" id="HBFQ01051507">
    <property type="protein sequence ID" value="CAD8862425.1"/>
    <property type="molecule type" value="Transcribed_RNA"/>
</dbReference>
<feature type="transmembrane region" description="Helical" evidence="1">
    <location>
        <begin position="140"/>
        <end position="163"/>
    </location>
</feature>
<evidence type="ECO:0000256" key="1">
    <source>
        <dbReference type="SAM" id="Phobius"/>
    </source>
</evidence>
<feature type="transmembrane region" description="Helical" evidence="1">
    <location>
        <begin position="107"/>
        <end position="128"/>
    </location>
</feature>
<protein>
    <submittedName>
        <fullName evidence="2">Uncharacterized protein</fullName>
    </submittedName>
</protein>
<feature type="transmembrane region" description="Helical" evidence="1">
    <location>
        <begin position="77"/>
        <end position="100"/>
    </location>
</feature>
<organism evidence="2">
    <name type="scientific">Noctiluca scintillans</name>
    <name type="common">Sea sparkle</name>
    <name type="synonym">Red tide dinoflagellate</name>
    <dbReference type="NCBI Taxonomy" id="2966"/>
    <lineage>
        <taxon>Eukaryota</taxon>
        <taxon>Sar</taxon>
        <taxon>Alveolata</taxon>
        <taxon>Dinophyceae</taxon>
        <taxon>Noctilucales</taxon>
        <taxon>Noctilucaceae</taxon>
        <taxon>Noctiluca</taxon>
    </lineage>
</organism>
<evidence type="ECO:0000313" key="2">
    <source>
        <dbReference type="EMBL" id="CAD8862425.1"/>
    </source>
</evidence>
<keyword evidence="1" id="KW-0472">Membrane</keyword>
<keyword evidence="1" id="KW-0812">Transmembrane</keyword>
<name>A0A7S1FF98_NOCSC</name>
<sequence length="343" mass="37836">MAQALFREVWVSIPVFLVTTFHNMLRGFPGPCSPSALNEKPDFSGRHDYVEEPHFDYGGVPLALKHGISYPRRPPNIVVLFTCVVLPWFLFTVPYGLALVASYSCSFAVAAANLVVVAVIATVGYSAWLTSRDPFNSDHAAWMMLLFVMCLAAGVSGIFFGAANFKVNAQPYHDVKSLNEYQSVDPSLYRGNQLMDAGRVEFTTNAYLDTSKTIGFQSDNIYCVAPISSGPSETYDFWAVGINCCPGSTNSDFRCGEYSNAAAHSGLRLMRDDDRAFYRLAVQQAEVAYHIKANHPLFFIWMHDPEIELQAYLADGFRVLALGVVLCLAATLFTTIGAVITLR</sequence>
<dbReference type="AlphaFoldDB" id="A0A7S1FF98"/>
<keyword evidence="1" id="KW-1133">Transmembrane helix</keyword>
<accession>A0A7S1FF98</accession>